<dbReference type="Proteomes" id="UP001152172">
    <property type="component" value="Unassembled WGS sequence"/>
</dbReference>
<dbReference type="AlphaFoldDB" id="A0A9X3L717"/>
<keyword evidence="2" id="KW-1185">Reference proteome</keyword>
<reference evidence="1" key="1">
    <citation type="submission" date="2022-05" db="EMBL/GenBank/DDBJ databases">
        <authorList>
            <person name="Colautti A."/>
            <person name="Iacumin L."/>
        </authorList>
    </citation>
    <scope>NUCLEOTIDE SEQUENCE</scope>
    <source>
        <strain evidence="1">DSM 30747</strain>
    </source>
</reference>
<comment type="caution">
    <text evidence="1">The sequence shown here is derived from an EMBL/GenBank/DDBJ whole genome shotgun (WGS) entry which is preliminary data.</text>
</comment>
<evidence type="ECO:0000313" key="2">
    <source>
        <dbReference type="Proteomes" id="UP001152172"/>
    </source>
</evidence>
<proteinExistence type="predicted"/>
<gene>
    <name evidence="1" type="ORF">M9R61_04265</name>
</gene>
<protein>
    <submittedName>
        <fullName evidence="1">Uncharacterized protein</fullName>
    </submittedName>
</protein>
<organism evidence="1 2">
    <name type="scientific">Psychrobacillus psychrodurans</name>
    <dbReference type="NCBI Taxonomy" id="126157"/>
    <lineage>
        <taxon>Bacteria</taxon>
        <taxon>Bacillati</taxon>
        <taxon>Bacillota</taxon>
        <taxon>Bacilli</taxon>
        <taxon>Bacillales</taxon>
        <taxon>Bacillaceae</taxon>
        <taxon>Psychrobacillus</taxon>
    </lineage>
</organism>
<evidence type="ECO:0000313" key="1">
    <source>
        <dbReference type="EMBL" id="MCZ8532565.1"/>
    </source>
</evidence>
<name>A0A9X3L717_9BACI</name>
<sequence length="86" mass="9873">MLKSGFTLSKYENGEFRPARVVKKGEVFRVYGIKVATYATHLDLGNNLWAYHSSHRSDGSNVYLQKTVNYETPSKSKLVLLKEYNK</sequence>
<accession>A0A9X3L717</accession>
<dbReference type="EMBL" id="JAMKBI010000002">
    <property type="protein sequence ID" value="MCZ8532565.1"/>
    <property type="molecule type" value="Genomic_DNA"/>
</dbReference>
<dbReference type="RefSeq" id="WP_269921116.1">
    <property type="nucleotide sequence ID" value="NZ_JAMKBI010000002.1"/>
</dbReference>